<organism evidence="1 2">
    <name type="scientific">Novacetimonas pomaceti</name>
    <dbReference type="NCBI Taxonomy" id="2021998"/>
    <lineage>
        <taxon>Bacteria</taxon>
        <taxon>Pseudomonadati</taxon>
        <taxon>Pseudomonadota</taxon>
        <taxon>Alphaproteobacteria</taxon>
        <taxon>Acetobacterales</taxon>
        <taxon>Acetobacteraceae</taxon>
        <taxon>Novacetimonas</taxon>
    </lineage>
</organism>
<reference evidence="1 2" key="1">
    <citation type="submission" date="2018-02" db="EMBL/GenBank/DDBJ databases">
        <authorList>
            <person name="Skraban J."/>
            <person name="Trcek J."/>
        </authorList>
    </citation>
    <scope>NUCLEOTIDE SEQUENCE [LARGE SCALE GENOMIC DNA]</scope>
    <source>
        <strain evidence="1 2">AV446</strain>
    </source>
</reference>
<gene>
    <name evidence="1" type="ORF">C3920_05475</name>
</gene>
<proteinExistence type="predicted"/>
<comment type="caution">
    <text evidence="1">The sequence shown here is derived from an EMBL/GenBank/DDBJ whole genome shotgun (WGS) entry which is preliminary data.</text>
</comment>
<keyword evidence="2" id="KW-1185">Reference proteome</keyword>
<protein>
    <submittedName>
        <fullName evidence="1">Uncharacterized protein</fullName>
    </submittedName>
</protein>
<sequence length="60" mass="6983">MDARLSFGEAATRACTGAWIWAGDKNNKSFLVKLFAKSFERRRLFEKRQHPKTFIISSDF</sequence>
<evidence type="ECO:0000313" key="1">
    <source>
        <dbReference type="EMBL" id="PYD48287.1"/>
    </source>
</evidence>
<dbReference type="EMBL" id="PRCW01000041">
    <property type="protein sequence ID" value="PYD48287.1"/>
    <property type="molecule type" value="Genomic_DNA"/>
</dbReference>
<dbReference type="Proteomes" id="UP000248116">
    <property type="component" value="Unassembled WGS sequence"/>
</dbReference>
<evidence type="ECO:0000313" key="2">
    <source>
        <dbReference type="Proteomes" id="UP000248116"/>
    </source>
</evidence>
<name>A0ABX5P3F0_9PROT</name>
<accession>A0ABX5P3F0</accession>